<evidence type="ECO:0000256" key="1">
    <source>
        <dbReference type="SAM" id="MobiDB-lite"/>
    </source>
</evidence>
<feature type="region of interest" description="Disordered" evidence="1">
    <location>
        <begin position="386"/>
        <end position="406"/>
    </location>
</feature>
<keyword evidence="4" id="KW-1185">Reference proteome</keyword>
<dbReference type="RefSeq" id="XP_016641341.1">
    <property type="nucleotide sequence ID" value="XM_016789514.1"/>
</dbReference>
<dbReference type="GeneID" id="27726777"/>
<evidence type="ECO:0000313" key="3">
    <source>
        <dbReference type="EMBL" id="KEZ41542.1"/>
    </source>
</evidence>
<name>A0A084G2I0_PSEDA</name>
<accession>A0A084G2I0</accession>
<dbReference type="AlphaFoldDB" id="A0A084G2I0"/>
<comment type="caution">
    <text evidence="3">The sequence shown here is derived from an EMBL/GenBank/DDBJ whole genome shotgun (WGS) entry which is preliminary data.</text>
</comment>
<dbReference type="HOGENOM" id="CLU_642750_0_0_1"/>
<evidence type="ECO:0000256" key="2">
    <source>
        <dbReference type="SAM" id="Phobius"/>
    </source>
</evidence>
<dbReference type="VEuPathDB" id="FungiDB:SAPIO_CDS7705"/>
<gene>
    <name evidence="3" type="ORF">SAPIO_CDS7705</name>
</gene>
<dbReference type="Proteomes" id="UP000028545">
    <property type="component" value="Unassembled WGS sequence"/>
</dbReference>
<keyword evidence="2" id="KW-1133">Transmembrane helix</keyword>
<feature type="transmembrane region" description="Helical" evidence="2">
    <location>
        <begin position="46"/>
        <end position="68"/>
    </location>
</feature>
<reference evidence="3 4" key="1">
    <citation type="journal article" date="2014" name="Genome Announc.">
        <title>Draft genome sequence of the pathogenic fungus Scedosporium apiospermum.</title>
        <authorList>
            <person name="Vandeputte P."/>
            <person name="Ghamrawi S."/>
            <person name="Rechenmann M."/>
            <person name="Iltis A."/>
            <person name="Giraud S."/>
            <person name="Fleury M."/>
            <person name="Thornton C."/>
            <person name="Delhaes L."/>
            <person name="Meyer W."/>
            <person name="Papon N."/>
            <person name="Bouchara J.P."/>
        </authorList>
    </citation>
    <scope>NUCLEOTIDE SEQUENCE [LARGE SCALE GENOMIC DNA]</scope>
    <source>
        <strain evidence="3 4">IHEM 14462</strain>
    </source>
</reference>
<sequence>MAAPNLTDKDIYIELGDMSKDKDMGSKITVTAVGDVPEVKKSSRGFFCCFGVTVFSLVALLVMLIYALSTLGSRLNADANARESGSLHERQIYPRGLRFPPVPPFLGPHVTNSSSLVTGTSATVFVTVTGSAVNYVTVSATTASDSSSVASAGRFSAGDVRGSVGGTLTLTSASNTVTKTRTFTPTKVVIVTPGESSAQASMTTSSPIPVSSAIDIDECSPEVFYFTVTQIVSPIDGAQQSPATEVGVPIASGEPITSTKTVTIIGDRTETAPVLTVLPPAQISSSSSGVTDVVTVTHQDTVIVTVTEIVGETGAADAGPADKATLTTHTHSTYATTKVVGVEETVYVTNTAPAVNVSYSVVQHSDSTFSPTGVFTITGTAHLGDPTLGASATPSDDTSGAEKNGVGSGNARVFAVVMAIAGISLLL</sequence>
<organism evidence="3 4">
    <name type="scientific">Pseudallescheria apiosperma</name>
    <name type="common">Scedosporium apiospermum</name>
    <dbReference type="NCBI Taxonomy" id="563466"/>
    <lineage>
        <taxon>Eukaryota</taxon>
        <taxon>Fungi</taxon>
        <taxon>Dikarya</taxon>
        <taxon>Ascomycota</taxon>
        <taxon>Pezizomycotina</taxon>
        <taxon>Sordariomycetes</taxon>
        <taxon>Hypocreomycetidae</taxon>
        <taxon>Microascales</taxon>
        <taxon>Microascaceae</taxon>
        <taxon>Scedosporium</taxon>
    </lineage>
</organism>
<dbReference type="KEGG" id="sapo:SAPIO_CDS7705"/>
<dbReference type="EMBL" id="JOWA01000110">
    <property type="protein sequence ID" value="KEZ41542.1"/>
    <property type="molecule type" value="Genomic_DNA"/>
</dbReference>
<proteinExistence type="predicted"/>
<keyword evidence="2" id="KW-0472">Membrane</keyword>
<protein>
    <submittedName>
        <fullName evidence="3">Uncharacterized protein</fullName>
    </submittedName>
</protein>
<evidence type="ECO:0000313" key="4">
    <source>
        <dbReference type="Proteomes" id="UP000028545"/>
    </source>
</evidence>
<keyword evidence="2" id="KW-0812">Transmembrane</keyword>